<comment type="caution">
    <text evidence="3">The sequence shown here is derived from an EMBL/GenBank/DDBJ whole genome shotgun (WGS) entry which is preliminary data.</text>
</comment>
<accession>A0AAD8HZI6</accession>
<reference evidence="3" key="2">
    <citation type="submission" date="2023-05" db="EMBL/GenBank/DDBJ databases">
        <authorList>
            <person name="Schelkunov M.I."/>
        </authorList>
    </citation>
    <scope>NUCLEOTIDE SEQUENCE</scope>
    <source>
        <strain evidence="3">Hsosn_3</strain>
        <tissue evidence="3">Leaf</tissue>
    </source>
</reference>
<gene>
    <name evidence="3" type="ORF">POM88_030993</name>
</gene>
<dbReference type="PANTHER" id="PTHR31087">
    <property type="match status" value="1"/>
</dbReference>
<sequence length="201" mass="22596">MAKVYPCKPSPSNSSCSTQTSSGSKTYTIWMKSLVANGNGFTVYDSFGQVVYRIDNYNNKCCRQVYLMDLHGNTLFSMFQKKLFGFGQWNGYKTDANVKSDKPYFQVHNTSKILKRRETEYRVNMGCDGTSFYKIKGMVGKSEFNITDTQGRVVAEVKQKLSSSGVALGQDVLSLKLEPLVDDHDFIMALVAVHGLLTRKM</sequence>
<dbReference type="InterPro" id="IPR007612">
    <property type="entry name" value="LOR"/>
</dbReference>
<dbReference type="PANTHER" id="PTHR31087:SF153">
    <property type="entry name" value="PROTEIN LURP-ONE-RELATED 11"/>
    <property type="match status" value="1"/>
</dbReference>
<organism evidence="3 4">
    <name type="scientific">Heracleum sosnowskyi</name>
    <dbReference type="NCBI Taxonomy" id="360622"/>
    <lineage>
        <taxon>Eukaryota</taxon>
        <taxon>Viridiplantae</taxon>
        <taxon>Streptophyta</taxon>
        <taxon>Embryophyta</taxon>
        <taxon>Tracheophyta</taxon>
        <taxon>Spermatophyta</taxon>
        <taxon>Magnoliopsida</taxon>
        <taxon>eudicotyledons</taxon>
        <taxon>Gunneridae</taxon>
        <taxon>Pentapetalae</taxon>
        <taxon>asterids</taxon>
        <taxon>campanulids</taxon>
        <taxon>Apiales</taxon>
        <taxon>Apiaceae</taxon>
        <taxon>Apioideae</taxon>
        <taxon>apioid superclade</taxon>
        <taxon>Tordylieae</taxon>
        <taxon>Tordyliinae</taxon>
        <taxon>Heracleum</taxon>
    </lineage>
</organism>
<evidence type="ECO:0000313" key="3">
    <source>
        <dbReference type="EMBL" id="KAK1374800.1"/>
    </source>
</evidence>
<proteinExistence type="inferred from homology"/>
<feature type="compositionally biased region" description="Low complexity" evidence="2">
    <location>
        <begin position="10"/>
        <end position="21"/>
    </location>
</feature>
<dbReference type="AlphaFoldDB" id="A0AAD8HZI6"/>
<protein>
    <submittedName>
        <fullName evidence="3">Uncharacterized protein</fullName>
    </submittedName>
</protein>
<comment type="similarity">
    <text evidence="1">Belongs to the LOR family.</text>
</comment>
<name>A0AAD8HZI6_9APIA</name>
<dbReference type="Gene3D" id="2.40.160.200">
    <property type="entry name" value="LURP1-related"/>
    <property type="match status" value="1"/>
</dbReference>
<reference evidence="3" key="1">
    <citation type="submission" date="2023-02" db="EMBL/GenBank/DDBJ databases">
        <title>Genome of toxic invasive species Heracleum sosnowskyi carries increased number of genes despite the absence of recent whole-genome duplications.</title>
        <authorList>
            <person name="Schelkunov M."/>
            <person name="Shtratnikova V."/>
            <person name="Makarenko M."/>
            <person name="Klepikova A."/>
            <person name="Omelchenko D."/>
            <person name="Novikova G."/>
            <person name="Obukhova E."/>
            <person name="Bogdanov V."/>
            <person name="Penin A."/>
            <person name="Logacheva M."/>
        </authorList>
    </citation>
    <scope>NUCLEOTIDE SEQUENCE</scope>
    <source>
        <strain evidence="3">Hsosn_3</strain>
        <tissue evidence="3">Leaf</tissue>
    </source>
</reference>
<dbReference type="SUPFAM" id="SSF54518">
    <property type="entry name" value="Tubby C-terminal domain-like"/>
    <property type="match status" value="1"/>
</dbReference>
<evidence type="ECO:0000256" key="2">
    <source>
        <dbReference type="SAM" id="MobiDB-lite"/>
    </source>
</evidence>
<dbReference type="EMBL" id="JAUIZM010000007">
    <property type="protein sequence ID" value="KAK1374800.1"/>
    <property type="molecule type" value="Genomic_DNA"/>
</dbReference>
<dbReference type="Proteomes" id="UP001237642">
    <property type="component" value="Unassembled WGS sequence"/>
</dbReference>
<dbReference type="InterPro" id="IPR038595">
    <property type="entry name" value="LOR_sf"/>
</dbReference>
<evidence type="ECO:0000256" key="1">
    <source>
        <dbReference type="ARBA" id="ARBA00005437"/>
    </source>
</evidence>
<keyword evidence="4" id="KW-1185">Reference proteome</keyword>
<evidence type="ECO:0000313" key="4">
    <source>
        <dbReference type="Proteomes" id="UP001237642"/>
    </source>
</evidence>
<feature type="region of interest" description="Disordered" evidence="2">
    <location>
        <begin position="1"/>
        <end position="21"/>
    </location>
</feature>
<dbReference type="InterPro" id="IPR025659">
    <property type="entry name" value="Tubby-like_C"/>
</dbReference>
<dbReference type="Pfam" id="PF04525">
    <property type="entry name" value="LOR"/>
    <property type="match status" value="1"/>
</dbReference>